<dbReference type="InterPro" id="IPR002130">
    <property type="entry name" value="Cyclophilin-type_PPIase_dom"/>
</dbReference>
<dbReference type="InterPro" id="IPR051435">
    <property type="entry name" value="RING_finger_E3_ubiq-ligases"/>
</dbReference>
<dbReference type="SMART" id="SM00184">
    <property type="entry name" value="RING"/>
    <property type="match status" value="1"/>
</dbReference>
<dbReference type="InterPro" id="IPR001841">
    <property type="entry name" value="Znf_RING"/>
</dbReference>
<feature type="domain" description="RING-type" evidence="6">
    <location>
        <begin position="6"/>
        <end position="49"/>
    </location>
</feature>
<evidence type="ECO:0000256" key="2">
    <source>
        <dbReference type="ARBA" id="ARBA00022771"/>
    </source>
</evidence>
<dbReference type="InterPro" id="IPR027370">
    <property type="entry name" value="Znf-RING_euk"/>
</dbReference>
<keyword evidence="2 4" id="KW-0863">Zinc-finger</keyword>
<dbReference type="EMBL" id="JARKIK010000068">
    <property type="protein sequence ID" value="KAK8729318.1"/>
    <property type="molecule type" value="Genomic_DNA"/>
</dbReference>
<dbReference type="PANTHER" id="PTHR22791">
    <property type="entry name" value="RING-TYPE DOMAIN-CONTAINING PROTEIN"/>
    <property type="match status" value="1"/>
</dbReference>
<dbReference type="GO" id="GO:0003755">
    <property type="term" value="F:peptidyl-prolyl cis-trans isomerase activity"/>
    <property type="evidence" value="ECO:0007669"/>
    <property type="project" value="InterPro"/>
</dbReference>
<dbReference type="GO" id="GO:0016567">
    <property type="term" value="P:protein ubiquitination"/>
    <property type="evidence" value="ECO:0007669"/>
    <property type="project" value="TreeGrafter"/>
</dbReference>
<dbReference type="Proteomes" id="UP001445076">
    <property type="component" value="Unassembled WGS sequence"/>
</dbReference>
<dbReference type="InterPro" id="IPR013083">
    <property type="entry name" value="Znf_RING/FYVE/PHD"/>
</dbReference>
<protein>
    <recommendedName>
        <fullName evidence="9">RING-type domain-containing protein</fullName>
    </recommendedName>
</protein>
<reference evidence="7 8" key="1">
    <citation type="journal article" date="2024" name="BMC Genomics">
        <title>Genome assembly of redclaw crayfish (Cherax quadricarinatus) provides insights into its immune adaptation and hypoxia tolerance.</title>
        <authorList>
            <person name="Liu Z."/>
            <person name="Zheng J."/>
            <person name="Li H."/>
            <person name="Fang K."/>
            <person name="Wang S."/>
            <person name="He J."/>
            <person name="Zhou D."/>
            <person name="Weng S."/>
            <person name="Chi M."/>
            <person name="Gu Z."/>
            <person name="He J."/>
            <person name="Li F."/>
            <person name="Wang M."/>
        </authorList>
    </citation>
    <scope>NUCLEOTIDE SEQUENCE [LARGE SCALE GENOMIC DNA]</scope>
    <source>
        <strain evidence="7">ZL_2023a</strain>
    </source>
</reference>
<dbReference type="SUPFAM" id="SSF57850">
    <property type="entry name" value="RING/U-box"/>
    <property type="match status" value="1"/>
</dbReference>
<evidence type="ECO:0000256" key="1">
    <source>
        <dbReference type="ARBA" id="ARBA00022723"/>
    </source>
</evidence>
<dbReference type="SUPFAM" id="SSF50891">
    <property type="entry name" value="Cyclophilin-like"/>
    <property type="match status" value="1"/>
</dbReference>
<proteinExistence type="predicted"/>
<dbReference type="InterPro" id="IPR029000">
    <property type="entry name" value="Cyclophilin-like_dom_sf"/>
</dbReference>
<dbReference type="Pfam" id="PF13445">
    <property type="entry name" value="zf-RING_UBOX"/>
    <property type="match status" value="1"/>
</dbReference>
<dbReference type="InterPro" id="IPR017907">
    <property type="entry name" value="Znf_RING_CS"/>
</dbReference>
<evidence type="ECO:0000256" key="4">
    <source>
        <dbReference type="PROSITE-ProRule" id="PRU00175"/>
    </source>
</evidence>
<dbReference type="Gene3D" id="2.40.100.10">
    <property type="entry name" value="Cyclophilin-like"/>
    <property type="match status" value="1"/>
</dbReference>
<feature type="domain" description="PPIase cyclophilin-type" evidence="5">
    <location>
        <begin position="332"/>
        <end position="471"/>
    </location>
</feature>
<dbReference type="PANTHER" id="PTHR22791:SF6">
    <property type="entry name" value="RING-TYPE DOMAIN-CONTAINING PROTEIN"/>
    <property type="match status" value="1"/>
</dbReference>
<dbReference type="PROSITE" id="PS50072">
    <property type="entry name" value="CSA_PPIASE_2"/>
    <property type="match status" value="1"/>
</dbReference>
<evidence type="ECO:0008006" key="9">
    <source>
        <dbReference type="Google" id="ProtNLM"/>
    </source>
</evidence>
<comment type="caution">
    <text evidence="7">The sequence shown here is derived from an EMBL/GenBank/DDBJ whole genome shotgun (WGS) entry which is preliminary data.</text>
</comment>
<evidence type="ECO:0000256" key="3">
    <source>
        <dbReference type="ARBA" id="ARBA00022833"/>
    </source>
</evidence>
<dbReference type="GO" id="GO:0008270">
    <property type="term" value="F:zinc ion binding"/>
    <property type="evidence" value="ECO:0007669"/>
    <property type="project" value="UniProtKB-KW"/>
</dbReference>
<name>A0AAW0WNH7_CHEQU</name>
<dbReference type="PROSITE" id="PS50089">
    <property type="entry name" value="ZF_RING_2"/>
    <property type="match status" value="1"/>
</dbReference>
<dbReference type="PROSITE" id="PS00518">
    <property type="entry name" value="ZF_RING_1"/>
    <property type="match status" value="1"/>
</dbReference>
<dbReference type="GO" id="GO:0061630">
    <property type="term" value="F:ubiquitin protein ligase activity"/>
    <property type="evidence" value="ECO:0007669"/>
    <property type="project" value="TreeGrafter"/>
</dbReference>
<evidence type="ECO:0000313" key="8">
    <source>
        <dbReference type="Proteomes" id="UP001445076"/>
    </source>
</evidence>
<sequence>MASQDCQVCLEPYDDKVRRPRCLSCGHTFCTSCIADTIARGPLYCPFCRVIHASPVARADDVPVNYTVVSLLQDTPFSMGTERSLALLAELKKEANELTTTQLVACNCHLTRLTDFKKRLSEQRSVHQVQIQALRTLIDRNESLLHEMTSTAAQVDATITEGMEKRTTLEAAQARVNAASTLLEVTAAHHDDQEKDESVQEWCESAHQLLQSQVLVVAREVEHVTSAALQAVVGHSMSAAAASLTPTNPKLAHDMPNTWQLVEEVMNKAQLVGSGVCAILETDGRRRCAKMVHVENRIYLSSLKEGDPPIYSHTVPYRDVRGLVDETCVRIFLELSWGGQVQGRVCIKLLNTAPRTRQFFFLCSGERGPSYANTNLFEVESRGQPGERVWGGDYENNDGSGGSALPGLIMGDLNVQTVTAGLVAGYCYGDEHRKPSHFVIYNNDCPVAYEECPIGKVESGMELVRAAAKLPNVQDTAISDCGIVLCI</sequence>
<dbReference type="AlphaFoldDB" id="A0AAW0WNH7"/>
<keyword evidence="3" id="KW-0862">Zinc</keyword>
<accession>A0AAW0WNH7</accession>
<gene>
    <name evidence="7" type="ORF">OTU49_008761</name>
</gene>
<evidence type="ECO:0000259" key="5">
    <source>
        <dbReference type="PROSITE" id="PS50072"/>
    </source>
</evidence>
<evidence type="ECO:0000259" key="6">
    <source>
        <dbReference type="PROSITE" id="PS50089"/>
    </source>
</evidence>
<keyword evidence="1" id="KW-0479">Metal-binding</keyword>
<dbReference type="Gene3D" id="3.30.40.10">
    <property type="entry name" value="Zinc/RING finger domain, C3HC4 (zinc finger)"/>
    <property type="match status" value="1"/>
</dbReference>
<organism evidence="7 8">
    <name type="scientific">Cherax quadricarinatus</name>
    <name type="common">Australian red claw crayfish</name>
    <dbReference type="NCBI Taxonomy" id="27406"/>
    <lineage>
        <taxon>Eukaryota</taxon>
        <taxon>Metazoa</taxon>
        <taxon>Ecdysozoa</taxon>
        <taxon>Arthropoda</taxon>
        <taxon>Crustacea</taxon>
        <taxon>Multicrustacea</taxon>
        <taxon>Malacostraca</taxon>
        <taxon>Eumalacostraca</taxon>
        <taxon>Eucarida</taxon>
        <taxon>Decapoda</taxon>
        <taxon>Pleocyemata</taxon>
        <taxon>Astacidea</taxon>
        <taxon>Parastacoidea</taxon>
        <taxon>Parastacidae</taxon>
        <taxon>Cherax</taxon>
    </lineage>
</organism>
<evidence type="ECO:0000313" key="7">
    <source>
        <dbReference type="EMBL" id="KAK8729318.1"/>
    </source>
</evidence>
<keyword evidence="8" id="KW-1185">Reference proteome</keyword>